<dbReference type="GO" id="GO:0015562">
    <property type="term" value="F:efflux transmembrane transporter activity"/>
    <property type="evidence" value="ECO:0007669"/>
    <property type="project" value="InterPro"/>
</dbReference>
<reference evidence="6 7" key="1">
    <citation type="submission" date="2016-11" db="EMBL/GenBank/DDBJ databases">
        <authorList>
            <person name="Jaros S."/>
            <person name="Januszkiewicz K."/>
            <person name="Wedrychowicz H."/>
        </authorList>
    </citation>
    <scope>NUCLEOTIDE SEQUENCE [LARGE SCALE GENOMIC DNA]</scope>
    <source>
        <strain evidence="6 7">LMG 26898</strain>
    </source>
</reference>
<evidence type="ECO:0000256" key="3">
    <source>
        <dbReference type="ARBA" id="ARBA00022692"/>
    </source>
</evidence>
<dbReference type="PANTHER" id="PTHR30026:SF20">
    <property type="entry name" value="OUTER MEMBRANE PROTEIN TOLC"/>
    <property type="match status" value="1"/>
</dbReference>
<evidence type="ECO:0000256" key="4">
    <source>
        <dbReference type="ARBA" id="ARBA00023136"/>
    </source>
</evidence>
<keyword evidence="2" id="KW-1134">Transmembrane beta strand</keyword>
<comment type="subcellular location">
    <subcellularLocation>
        <location evidence="1">Cell outer membrane</location>
    </subcellularLocation>
</comment>
<name>A0A1M7QG03_9PSED</name>
<dbReference type="Proteomes" id="UP000183983">
    <property type="component" value="Unassembled WGS sequence"/>
</dbReference>
<protein>
    <submittedName>
        <fullName evidence="6">Outer membrane protein TolC</fullName>
    </submittedName>
</protein>
<evidence type="ECO:0000313" key="6">
    <source>
        <dbReference type="EMBL" id="SHN29873.1"/>
    </source>
</evidence>
<accession>A0A1M7QG03</accession>
<evidence type="ECO:0000256" key="5">
    <source>
        <dbReference type="ARBA" id="ARBA00023237"/>
    </source>
</evidence>
<evidence type="ECO:0000256" key="2">
    <source>
        <dbReference type="ARBA" id="ARBA00022452"/>
    </source>
</evidence>
<evidence type="ECO:0000256" key="1">
    <source>
        <dbReference type="ARBA" id="ARBA00004442"/>
    </source>
</evidence>
<dbReference type="OrthoDB" id="188180at2"/>
<dbReference type="GO" id="GO:0009279">
    <property type="term" value="C:cell outer membrane"/>
    <property type="evidence" value="ECO:0007669"/>
    <property type="project" value="UniProtKB-SubCell"/>
</dbReference>
<dbReference type="RefSeq" id="WP_073172893.1">
    <property type="nucleotide sequence ID" value="NZ_FRDA01000025.1"/>
</dbReference>
<evidence type="ECO:0000313" key="7">
    <source>
        <dbReference type="Proteomes" id="UP000183983"/>
    </source>
</evidence>
<keyword evidence="4" id="KW-0472">Membrane</keyword>
<dbReference type="EMBL" id="FRDA01000025">
    <property type="protein sequence ID" value="SHN29873.1"/>
    <property type="molecule type" value="Genomic_DNA"/>
</dbReference>
<dbReference type="AlphaFoldDB" id="A0A1M7QG03"/>
<keyword evidence="3" id="KW-0812">Transmembrane</keyword>
<dbReference type="GO" id="GO:1990281">
    <property type="term" value="C:efflux pump complex"/>
    <property type="evidence" value="ECO:0007669"/>
    <property type="project" value="TreeGrafter"/>
</dbReference>
<organism evidence="6 7">
    <name type="scientific">Pseudomonas asturiensis</name>
    <dbReference type="NCBI Taxonomy" id="1190415"/>
    <lineage>
        <taxon>Bacteria</taxon>
        <taxon>Pseudomonadati</taxon>
        <taxon>Pseudomonadota</taxon>
        <taxon>Gammaproteobacteria</taxon>
        <taxon>Pseudomonadales</taxon>
        <taxon>Pseudomonadaceae</taxon>
        <taxon>Pseudomonas</taxon>
    </lineage>
</organism>
<keyword evidence="5" id="KW-0998">Cell outer membrane</keyword>
<dbReference type="Gene3D" id="1.20.1600.10">
    <property type="entry name" value="Outer membrane efflux proteins (OEP)"/>
    <property type="match status" value="1"/>
</dbReference>
<dbReference type="SUPFAM" id="SSF56954">
    <property type="entry name" value="Outer membrane efflux proteins (OEP)"/>
    <property type="match status" value="1"/>
</dbReference>
<dbReference type="GO" id="GO:0015288">
    <property type="term" value="F:porin activity"/>
    <property type="evidence" value="ECO:0007669"/>
    <property type="project" value="TreeGrafter"/>
</dbReference>
<sequence length="491" mass="55164">MIEHRRLWIFLGLLWTLFAPTVFAALKPSQASMPGVAVSLRGETINLTLADAVYLGLRNNRSIRSAYLERVAQKFDLRVAEDMFTPKLVLRGDYRGERSESDGSRNRQLSPTTTLLGEFGTRLSLSWANQLTDSNNDGRTRSDGATFTLIQPLLRGAGAEVTTAPMRLARLSELTNRLALKATVAQTITQIITSYRDLLRAQEQLRIATEALSRSQQLLDVNRAMITAGRMAEFEIVQTEADYATQELGVQEAQNQLDTYRLELLQLLALGQESRIQAVEMLDATPVQLSRTQALDTALEQQPAYLGQLISHEQAGINLAVARNNQLWDVSLVGGASQVSDRYPDREGQRSDRRWEGYAGIQVEIPIGDLNRRQEMVRAQVNLENQGIGVVEARQTLERDVTNAVRTVGTRWRQYEISLRARDLSRRKLDIERQKLQVGRSSNFQVISYETDFRNVQNTSLDALISYLNAKTLLDQALGTTLSSWDIVLND</sequence>
<proteinExistence type="predicted"/>
<dbReference type="PANTHER" id="PTHR30026">
    <property type="entry name" value="OUTER MEMBRANE PROTEIN TOLC"/>
    <property type="match status" value="1"/>
</dbReference>
<dbReference type="InterPro" id="IPR051906">
    <property type="entry name" value="TolC-like"/>
</dbReference>
<gene>
    <name evidence="6" type="ORF">SAMN05216593_12538</name>
</gene>
<dbReference type="STRING" id="1190415.SAMN05216593_12538"/>